<proteinExistence type="predicted"/>
<gene>
    <name evidence="2" type="ORF">ACFFTU_17015</name>
</gene>
<evidence type="ECO:0000313" key="3">
    <source>
        <dbReference type="Proteomes" id="UP001589718"/>
    </source>
</evidence>
<accession>A0ABV5PEL5</accession>
<evidence type="ECO:0000256" key="1">
    <source>
        <dbReference type="SAM" id="MobiDB-lite"/>
    </source>
</evidence>
<feature type="region of interest" description="Disordered" evidence="1">
    <location>
        <begin position="53"/>
        <end position="83"/>
    </location>
</feature>
<comment type="caution">
    <text evidence="2">The sequence shown here is derived from an EMBL/GenBank/DDBJ whole genome shotgun (WGS) entry which is preliminary data.</text>
</comment>
<dbReference type="RefSeq" id="WP_345228432.1">
    <property type="nucleotide sequence ID" value="NZ_BAAAXE010000015.1"/>
</dbReference>
<dbReference type="Proteomes" id="UP001589718">
    <property type="component" value="Unassembled WGS sequence"/>
</dbReference>
<sequence length="83" mass="8255">MSGIWIAVLAAVLVLAVNAVVKRLRRRRALYPDGAPRAASWAAGGAVLGTAAWQPGQDDDRDKHSSTSCGGCGGGCGGCGCGG</sequence>
<evidence type="ECO:0000313" key="2">
    <source>
        <dbReference type="EMBL" id="MFB9521646.1"/>
    </source>
</evidence>
<protein>
    <submittedName>
        <fullName evidence="2">Uncharacterized protein</fullName>
    </submittedName>
</protein>
<dbReference type="EMBL" id="JBHMCR010000009">
    <property type="protein sequence ID" value="MFB9521646.1"/>
    <property type="molecule type" value="Genomic_DNA"/>
</dbReference>
<reference evidence="2 3" key="1">
    <citation type="submission" date="2024-09" db="EMBL/GenBank/DDBJ databases">
        <authorList>
            <person name="Sun Q."/>
            <person name="Mori K."/>
        </authorList>
    </citation>
    <scope>NUCLEOTIDE SEQUENCE [LARGE SCALE GENOMIC DNA]</scope>
    <source>
        <strain evidence="2 3">JCM 4362</strain>
    </source>
</reference>
<keyword evidence="3" id="KW-1185">Reference proteome</keyword>
<name>A0ABV5PEL5_STRCM</name>
<organism evidence="2 3">
    <name type="scientific">Streptomyces cremeus</name>
    <dbReference type="NCBI Taxonomy" id="66881"/>
    <lineage>
        <taxon>Bacteria</taxon>
        <taxon>Bacillati</taxon>
        <taxon>Actinomycetota</taxon>
        <taxon>Actinomycetes</taxon>
        <taxon>Kitasatosporales</taxon>
        <taxon>Streptomycetaceae</taxon>
        <taxon>Streptomyces</taxon>
    </lineage>
</organism>